<evidence type="ECO:0000256" key="11">
    <source>
        <dbReference type="ARBA" id="ARBA00049399"/>
    </source>
</evidence>
<evidence type="ECO:0000256" key="10">
    <source>
        <dbReference type="ARBA" id="ARBA00032873"/>
    </source>
</evidence>
<keyword evidence="8" id="KW-0414">Isoprene biosynthesis</keyword>
<dbReference type="InterPro" id="IPR053378">
    <property type="entry name" value="Prenyl_diphosphate_synthase"/>
</dbReference>
<comment type="cofactor">
    <cofactor evidence="1">
        <name>Mg(2+)</name>
        <dbReference type="ChEBI" id="CHEBI:18420"/>
    </cofactor>
</comment>
<keyword evidence="14" id="KW-1185">Reference proteome</keyword>
<evidence type="ECO:0000256" key="7">
    <source>
        <dbReference type="ARBA" id="ARBA00022842"/>
    </source>
</evidence>
<dbReference type="SFLD" id="SFLDG01017">
    <property type="entry name" value="Polyprenyl_Transferase_Like"/>
    <property type="match status" value="1"/>
</dbReference>
<evidence type="ECO:0000256" key="6">
    <source>
        <dbReference type="ARBA" id="ARBA00022723"/>
    </source>
</evidence>
<dbReference type="PANTHER" id="PTHR43281:SF1">
    <property type="entry name" value="FARNESYL DIPHOSPHATE SYNTHASE"/>
    <property type="match status" value="1"/>
</dbReference>
<evidence type="ECO:0000313" key="13">
    <source>
        <dbReference type="EMBL" id="SEO30182.1"/>
    </source>
</evidence>
<dbReference type="FunFam" id="1.10.600.10:FF:000001">
    <property type="entry name" value="Geranylgeranyl diphosphate synthase"/>
    <property type="match status" value="1"/>
</dbReference>
<keyword evidence="6" id="KW-0479">Metal-binding</keyword>
<proteinExistence type="inferred from homology"/>
<evidence type="ECO:0000256" key="5">
    <source>
        <dbReference type="ARBA" id="ARBA00022679"/>
    </source>
</evidence>
<comment type="catalytic activity">
    <reaction evidence="11">
        <text>isopentenyl diphosphate + (2E)-geranyl diphosphate = (2E,6E)-farnesyl diphosphate + diphosphate</text>
        <dbReference type="Rhea" id="RHEA:19361"/>
        <dbReference type="ChEBI" id="CHEBI:33019"/>
        <dbReference type="ChEBI" id="CHEBI:58057"/>
        <dbReference type="ChEBI" id="CHEBI:128769"/>
        <dbReference type="ChEBI" id="CHEBI:175763"/>
        <dbReference type="EC" id="2.5.1.10"/>
    </reaction>
</comment>
<reference evidence="13 14" key="1">
    <citation type="submission" date="2016-10" db="EMBL/GenBank/DDBJ databases">
        <authorList>
            <person name="de Groot N.N."/>
        </authorList>
    </citation>
    <scope>NUCLEOTIDE SEQUENCE [LARGE SCALE GENOMIC DNA]</scope>
    <source>
        <strain evidence="13 14">CGMCC 1.10434</strain>
    </source>
</reference>
<evidence type="ECO:0000256" key="1">
    <source>
        <dbReference type="ARBA" id="ARBA00001946"/>
    </source>
</evidence>
<dbReference type="PANTHER" id="PTHR43281">
    <property type="entry name" value="FARNESYL DIPHOSPHATE SYNTHASE"/>
    <property type="match status" value="1"/>
</dbReference>
<dbReference type="SFLD" id="SFLDS00005">
    <property type="entry name" value="Isoprenoid_Synthase_Type_I"/>
    <property type="match status" value="1"/>
</dbReference>
<evidence type="ECO:0000256" key="3">
    <source>
        <dbReference type="ARBA" id="ARBA00012439"/>
    </source>
</evidence>
<evidence type="ECO:0000256" key="4">
    <source>
        <dbReference type="ARBA" id="ARBA00015100"/>
    </source>
</evidence>
<dbReference type="EMBL" id="FODJ01000006">
    <property type="protein sequence ID" value="SEO30182.1"/>
    <property type="molecule type" value="Genomic_DNA"/>
</dbReference>
<dbReference type="NCBIfam" id="NF045485">
    <property type="entry name" value="FPPsyn"/>
    <property type="match status" value="1"/>
</dbReference>
<dbReference type="AlphaFoldDB" id="A0A1H8NKU5"/>
<organism evidence="13 14">
    <name type="scientific">Amphibacillus marinus</name>
    <dbReference type="NCBI Taxonomy" id="872970"/>
    <lineage>
        <taxon>Bacteria</taxon>
        <taxon>Bacillati</taxon>
        <taxon>Bacillota</taxon>
        <taxon>Bacilli</taxon>
        <taxon>Bacillales</taxon>
        <taxon>Bacillaceae</taxon>
        <taxon>Amphibacillus</taxon>
    </lineage>
</organism>
<dbReference type="Gene3D" id="1.10.600.10">
    <property type="entry name" value="Farnesyl Diphosphate Synthase"/>
    <property type="match status" value="1"/>
</dbReference>
<evidence type="ECO:0000256" key="8">
    <source>
        <dbReference type="ARBA" id="ARBA00023229"/>
    </source>
</evidence>
<name>A0A1H8NKU5_9BACI</name>
<evidence type="ECO:0000313" key="14">
    <source>
        <dbReference type="Proteomes" id="UP000199300"/>
    </source>
</evidence>
<dbReference type="InterPro" id="IPR008949">
    <property type="entry name" value="Isoprenoid_synthase_dom_sf"/>
</dbReference>
<sequence>MMSSLLKDYISKQQANLNVALTTYLEHATIPITLKKSMLYSIQAGGKRIRPILMMASCEAFGGQAEAVMPLAIALEMVHTYSLIHDDLPAMDDDEFRRGQPTNHIKFGEATAILAGDALLTLSFQVISEAEQLTADQKTYAIARLSQTAGATGMVGGQSLDLLAEGQEISLEQLEEIHHLKTGQLLIYAMEMGAFIAGASSANIEVIKKCARASGLVFQIQDDILDINGDQAKIGKDLGSDIERDKSTYPKLLGLNGAIEQKNHYVQLAKQALLTAKINQTVLAQLIDYLSNRDN</sequence>
<accession>A0A1H8NKU5</accession>
<evidence type="ECO:0000256" key="12">
    <source>
        <dbReference type="RuleBase" id="RU004466"/>
    </source>
</evidence>
<dbReference type="PROSITE" id="PS00723">
    <property type="entry name" value="POLYPRENYL_SYNTHASE_1"/>
    <property type="match status" value="1"/>
</dbReference>
<gene>
    <name evidence="13" type="ORF">SAMN04488134_10617</name>
</gene>
<evidence type="ECO:0000256" key="2">
    <source>
        <dbReference type="ARBA" id="ARBA00006706"/>
    </source>
</evidence>
<dbReference type="SUPFAM" id="SSF48576">
    <property type="entry name" value="Terpenoid synthases"/>
    <property type="match status" value="1"/>
</dbReference>
<dbReference type="CDD" id="cd00685">
    <property type="entry name" value="Trans_IPPS_HT"/>
    <property type="match status" value="1"/>
</dbReference>
<dbReference type="STRING" id="872970.SAMN04488134_10617"/>
<dbReference type="EC" id="2.5.1.10" evidence="3"/>
<dbReference type="GO" id="GO:0005737">
    <property type="term" value="C:cytoplasm"/>
    <property type="evidence" value="ECO:0007669"/>
    <property type="project" value="UniProtKB-ARBA"/>
</dbReference>
<dbReference type="InterPro" id="IPR033749">
    <property type="entry name" value="Polyprenyl_synt_CS"/>
</dbReference>
<dbReference type="Proteomes" id="UP000199300">
    <property type="component" value="Unassembled WGS sequence"/>
</dbReference>
<protein>
    <recommendedName>
        <fullName evidence="4">Farnesyl diphosphate synthase</fullName>
        <ecNumber evidence="3">2.5.1.10</ecNumber>
    </recommendedName>
    <alternativeName>
        <fullName evidence="10">(2E,6E)-farnesyl diphosphate synthase</fullName>
    </alternativeName>
    <alternativeName>
        <fullName evidence="9">Geranyltranstransferase</fullName>
    </alternativeName>
</protein>
<dbReference type="InterPro" id="IPR000092">
    <property type="entry name" value="Polyprenyl_synt"/>
</dbReference>
<dbReference type="GO" id="GO:0046872">
    <property type="term" value="F:metal ion binding"/>
    <property type="evidence" value="ECO:0007669"/>
    <property type="project" value="UniProtKB-KW"/>
</dbReference>
<dbReference type="GO" id="GO:0016114">
    <property type="term" value="P:terpenoid biosynthetic process"/>
    <property type="evidence" value="ECO:0007669"/>
    <property type="project" value="UniProtKB-ARBA"/>
</dbReference>
<dbReference type="GO" id="GO:0004337">
    <property type="term" value="F:(2E,6E)-farnesyl diphosphate synthase activity"/>
    <property type="evidence" value="ECO:0007669"/>
    <property type="project" value="UniProtKB-EC"/>
</dbReference>
<evidence type="ECO:0000256" key="9">
    <source>
        <dbReference type="ARBA" id="ARBA00032380"/>
    </source>
</evidence>
<comment type="similarity">
    <text evidence="2 12">Belongs to the FPP/GGPP synthase family.</text>
</comment>
<keyword evidence="7" id="KW-0460">Magnesium</keyword>
<dbReference type="Pfam" id="PF00348">
    <property type="entry name" value="polyprenyl_synt"/>
    <property type="match status" value="1"/>
</dbReference>
<keyword evidence="5 12" id="KW-0808">Transferase</keyword>